<dbReference type="OrthoDB" id="8641800at2"/>
<sequence>MNKPNVLFLADTTHNAGAVRDHIHAVTSCRDIEWHIENPLINKVLDKLDLSLFDAIGIHYSIKPYNNYYLSDHLKSKISQFNGYKFIFLQDEYQSVNKVQDYLYELKFTTLFTLVNKNTLSRAYPDPRLKKLEKITVLTGYVNDEMKKISSPQIKDRVIDVSYRGRRCDYWLGSLAYEKELIAEQFQRRVESRGLSLDISLEESHRLYGENWLNLLKNSKAVLATESGASIWDFDGQVKKETELFLTKNKNADFDTVYERVLKSYDGIIVYNAISPRVFEAAATKTPMIMFPGHYNGICKPGEHYILLKKDFSNIDEIVEMLGDYDYLQNLADNVFNDLIQSDLYHASQLGNLVGRKILTYLKNISLNSCAADITTKMQSTKKKYKLLNNIRMVLIEALFISEQGLKLLFDRKISINRKLKTLHNGIKRYITYLSPRLK</sequence>
<dbReference type="PATRIC" id="fig|458.5.peg.652"/>
<evidence type="ECO:0000313" key="2">
    <source>
        <dbReference type="Proteomes" id="UP000054608"/>
    </source>
</evidence>
<protein>
    <recommendedName>
        <fullName evidence="3">Glycosyl transferases group 1</fullName>
    </recommendedName>
</protein>
<evidence type="ECO:0000313" key="1">
    <source>
        <dbReference type="EMBL" id="KTD49529.1"/>
    </source>
</evidence>
<accession>A0A0W0XY27</accession>
<reference evidence="1 2" key="1">
    <citation type="submission" date="2015-11" db="EMBL/GenBank/DDBJ databases">
        <title>Genomic analysis of 38 Legionella species identifies large and diverse effector repertoires.</title>
        <authorList>
            <person name="Burstein D."/>
            <person name="Amaro F."/>
            <person name="Zusman T."/>
            <person name="Lifshitz Z."/>
            <person name="Cohen O."/>
            <person name="Gilbert J.A."/>
            <person name="Pupko T."/>
            <person name="Shuman H.A."/>
            <person name="Segal G."/>
        </authorList>
    </citation>
    <scope>NUCLEOTIDE SEQUENCE [LARGE SCALE GENOMIC DNA]</scope>
    <source>
        <strain evidence="1 2">WA-270A-C2</strain>
    </source>
</reference>
<keyword evidence="2" id="KW-1185">Reference proteome</keyword>
<gene>
    <name evidence="1" type="ORF">Lrub_0628</name>
</gene>
<evidence type="ECO:0008006" key="3">
    <source>
        <dbReference type="Google" id="ProtNLM"/>
    </source>
</evidence>
<comment type="caution">
    <text evidence="1">The sequence shown here is derived from an EMBL/GenBank/DDBJ whole genome shotgun (WGS) entry which is preliminary data.</text>
</comment>
<dbReference type="RefSeq" id="WP_058530747.1">
    <property type="nucleotide sequence ID" value="NZ_CAAAIN010000011.1"/>
</dbReference>
<dbReference type="STRING" id="458.Lrub_0628"/>
<dbReference type="EMBL" id="LNYT01000006">
    <property type="protein sequence ID" value="KTD49529.1"/>
    <property type="molecule type" value="Genomic_DNA"/>
</dbReference>
<name>A0A0W0XY27_9GAMM</name>
<dbReference type="AlphaFoldDB" id="A0A0W0XY27"/>
<organism evidence="1 2">
    <name type="scientific">Legionella rubrilucens</name>
    <dbReference type="NCBI Taxonomy" id="458"/>
    <lineage>
        <taxon>Bacteria</taxon>
        <taxon>Pseudomonadati</taxon>
        <taxon>Pseudomonadota</taxon>
        <taxon>Gammaproteobacteria</taxon>
        <taxon>Legionellales</taxon>
        <taxon>Legionellaceae</taxon>
        <taxon>Legionella</taxon>
    </lineage>
</organism>
<dbReference type="Proteomes" id="UP000054608">
    <property type="component" value="Unassembled WGS sequence"/>
</dbReference>
<proteinExistence type="predicted"/>